<evidence type="ECO:0000256" key="8">
    <source>
        <dbReference type="ARBA" id="ARBA00060767"/>
    </source>
</evidence>
<dbReference type="HAMAP" id="MF_01057">
    <property type="entry name" value="tRNA_methyltr_TrmB"/>
    <property type="match status" value="1"/>
</dbReference>
<evidence type="ECO:0000313" key="10">
    <source>
        <dbReference type="EMBL" id="SFE95524.1"/>
    </source>
</evidence>
<dbReference type="CDD" id="cd02440">
    <property type="entry name" value="AdoMet_MTases"/>
    <property type="match status" value="1"/>
</dbReference>
<dbReference type="InterPro" id="IPR055361">
    <property type="entry name" value="tRNA_methyltr_TrmB_bact"/>
</dbReference>
<dbReference type="InterPro" id="IPR003358">
    <property type="entry name" value="tRNA_(Gua-N-7)_MeTrfase_Trmb"/>
</dbReference>
<dbReference type="SUPFAM" id="SSF53335">
    <property type="entry name" value="S-adenosyl-L-methionine-dependent methyltransferases"/>
    <property type="match status" value="1"/>
</dbReference>
<evidence type="ECO:0000256" key="6">
    <source>
        <dbReference type="ARBA" id="ARBA00022694"/>
    </source>
</evidence>
<dbReference type="GO" id="GO:0043527">
    <property type="term" value="C:tRNA methyltransferase complex"/>
    <property type="evidence" value="ECO:0007669"/>
    <property type="project" value="TreeGrafter"/>
</dbReference>
<dbReference type="EC" id="2.1.1.33" evidence="9"/>
<dbReference type="GO" id="GO:0008176">
    <property type="term" value="F:tRNA (guanine(46)-N7)-methyltransferase activity"/>
    <property type="evidence" value="ECO:0007669"/>
    <property type="project" value="UniProtKB-UniRule"/>
</dbReference>
<dbReference type="EMBL" id="FONT01000006">
    <property type="protein sequence ID" value="SFE95524.1"/>
    <property type="molecule type" value="Genomic_DNA"/>
</dbReference>
<feature type="binding site" evidence="9">
    <location>
        <position position="116"/>
    </location>
    <ligand>
        <name>S-adenosyl-L-methionine</name>
        <dbReference type="ChEBI" id="CHEBI:59789"/>
    </ligand>
</feature>
<dbReference type="InterPro" id="IPR029063">
    <property type="entry name" value="SAM-dependent_MTases_sf"/>
</dbReference>
<feature type="binding site" evidence="9">
    <location>
        <position position="120"/>
    </location>
    <ligand>
        <name>substrate</name>
    </ligand>
</feature>
<feature type="binding site" evidence="9">
    <location>
        <position position="94"/>
    </location>
    <ligand>
        <name>S-adenosyl-L-methionine</name>
        <dbReference type="ChEBI" id="CHEBI:59789"/>
    </ligand>
</feature>
<evidence type="ECO:0000256" key="1">
    <source>
        <dbReference type="ARBA" id="ARBA00000142"/>
    </source>
</evidence>
<feature type="binding site" evidence="9">
    <location>
        <begin position="190"/>
        <end position="193"/>
    </location>
    <ligand>
        <name>substrate</name>
    </ligand>
</feature>
<gene>
    <name evidence="9" type="primary">trmB</name>
    <name evidence="10" type="ORF">SAMN05192532_106217</name>
</gene>
<dbReference type="Gene3D" id="3.40.50.150">
    <property type="entry name" value="Vaccinia Virus protein VP39"/>
    <property type="match status" value="1"/>
</dbReference>
<accession>A0A1I2EQY2</accession>
<dbReference type="Proteomes" id="UP000199516">
    <property type="component" value="Unassembled WGS sequence"/>
</dbReference>
<feature type="binding site" evidence="9">
    <location>
        <position position="67"/>
    </location>
    <ligand>
        <name>S-adenosyl-L-methionine</name>
        <dbReference type="ChEBI" id="CHEBI:59789"/>
    </ligand>
</feature>
<dbReference type="NCBIfam" id="NF001080">
    <property type="entry name" value="PRK00121.2-2"/>
    <property type="match status" value="1"/>
</dbReference>
<dbReference type="OrthoDB" id="9802090at2"/>
<dbReference type="NCBIfam" id="TIGR00091">
    <property type="entry name" value="tRNA (guanosine(46)-N7)-methyltransferase TrmB"/>
    <property type="match status" value="1"/>
</dbReference>
<keyword evidence="11" id="KW-1185">Reference proteome</keyword>
<protein>
    <recommendedName>
        <fullName evidence="9">tRNA (guanine-N(7)-)-methyltransferase</fullName>
        <ecNumber evidence="9">2.1.1.33</ecNumber>
    </recommendedName>
    <alternativeName>
        <fullName evidence="9">tRNA (guanine(46)-N(7))-methyltransferase</fullName>
    </alternativeName>
    <alternativeName>
        <fullName evidence="9">tRNA(m7G46)-methyltransferase</fullName>
    </alternativeName>
</protein>
<comment type="pathway">
    <text evidence="7 9">tRNA modification; N(7)-methylguanine-tRNA biosynthesis.</text>
</comment>
<feature type="region of interest" description="Interaction with RNA" evidence="9">
    <location>
        <begin position="122"/>
        <end position="127"/>
    </location>
</feature>
<dbReference type="STRING" id="930128.SAMN05192532_106217"/>
<dbReference type="PROSITE" id="PS51625">
    <property type="entry name" value="SAM_MT_TRMB"/>
    <property type="match status" value="1"/>
</dbReference>
<dbReference type="RefSeq" id="WP_091663024.1">
    <property type="nucleotide sequence ID" value="NZ_FONT01000006.1"/>
</dbReference>
<dbReference type="Pfam" id="PF02390">
    <property type="entry name" value="Methyltransf_4"/>
    <property type="match status" value="1"/>
</dbReference>
<evidence type="ECO:0000256" key="3">
    <source>
        <dbReference type="ARBA" id="ARBA00022603"/>
    </source>
</evidence>
<keyword evidence="6 9" id="KW-0819">tRNA processing</keyword>
<comment type="function">
    <text evidence="2 9">Catalyzes the formation of N(7)-methylguanine at position 46 (m7G46) in tRNA.</text>
</comment>
<keyword evidence="4 9" id="KW-0808">Transferase</keyword>
<comment type="similarity">
    <text evidence="8 9">Belongs to the class I-like SAM-binding methyltransferase superfamily. TrmB family.</text>
</comment>
<evidence type="ECO:0000313" key="11">
    <source>
        <dbReference type="Proteomes" id="UP000199516"/>
    </source>
</evidence>
<proteinExistence type="inferred from homology"/>
<keyword evidence="3 9" id="KW-0489">Methyltransferase</keyword>
<feature type="binding site" evidence="9">
    <location>
        <position position="42"/>
    </location>
    <ligand>
        <name>S-adenosyl-L-methionine</name>
        <dbReference type="ChEBI" id="CHEBI:59789"/>
    </ligand>
</feature>
<evidence type="ECO:0000256" key="4">
    <source>
        <dbReference type="ARBA" id="ARBA00022679"/>
    </source>
</evidence>
<sequence length="215" mass="25336">MRLRHKPWAKEYLDSHPEYVLTAPPSGHWKEVFQNDHPLYIEVGTGKGKFLDKMSKKYPEVNFIGIEKYESVLVTGVERLVENPSDNIRFILGDVADVLQYFQYREVDRLFINFTDPWPKKRHEKRRLTYQSFLTLYEKVLRPEGEIHMKTDNQGLFEYSLESMSQYGMKLKNISLDLHTSKLASENVMTEYEEKFAAKGQPIFRLEAAFANMNE</sequence>
<evidence type="ECO:0000256" key="7">
    <source>
        <dbReference type="ARBA" id="ARBA00060552"/>
    </source>
</evidence>
<evidence type="ECO:0000256" key="5">
    <source>
        <dbReference type="ARBA" id="ARBA00022691"/>
    </source>
</evidence>
<evidence type="ECO:0000256" key="9">
    <source>
        <dbReference type="HAMAP-Rule" id="MF_01057"/>
    </source>
</evidence>
<organism evidence="10 11">
    <name type="scientific">Alteribacillus iranensis</name>
    <dbReference type="NCBI Taxonomy" id="930128"/>
    <lineage>
        <taxon>Bacteria</taxon>
        <taxon>Bacillati</taxon>
        <taxon>Bacillota</taxon>
        <taxon>Bacilli</taxon>
        <taxon>Bacillales</taxon>
        <taxon>Bacillaceae</taxon>
        <taxon>Alteribacillus</taxon>
    </lineage>
</organism>
<comment type="catalytic activity">
    <reaction evidence="1 9">
        <text>guanosine(46) in tRNA + S-adenosyl-L-methionine = N(7)-methylguanosine(46) in tRNA + S-adenosyl-L-homocysteine</text>
        <dbReference type="Rhea" id="RHEA:42708"/>
        <dbReference type="Rhea" id="RHEA-COMP:10188"/>
        <dbReference type="Rhea" id="RHEA-COMP:10189"/>
        <dbReference type="ChEBI" id="CHEBI:57856"/>
        <dbReference type="ChEBI" id="CHEBI:59789"/>
        <dbReference type="ChEBI" id="CHEBI:74269"/>
        <dbReference type="ChEBI" id="CHEBI:74480"/>
        <dbReference type="EC" id="2.1.1.33"/>
    </reaction>
</comment>
<dbReference type="AlphaFoldDB" id="A0A1I2EQY2"/>
<name>A0A1I2EQY2_9BACI</name>
<dbReference type="PANTHER" id="PTHR23417:SF14">
    <property type="entry name" value="PENTACOTRIPEPTIDE-REPEAT REGION OF PRORP DOMAIN-CONTAINING PROTEIN"/>
    <property type="match status" value="1"/>
</dbReference>
<keyword evidence="5 9" id="KW-0949">S-adenosyl-L-methionine</keyword>
<feature type="binding site" evidence="9">
    <location>
        <position position="152"/>
    </location>
    <ligand>
        <name>substrate</name>
    </ligand>
</feature>
<dbReference type="UniPathway" id="UPA00989"/>
<reference evidence="10 11" key="1">
    <citation type="submission" date="2016-10" db="EMBL/GenBank/DDBJ databases">
        <authorList>
            <person name="de Groot N.N."/>
        </authorList>
    </citation>
    <scope>NUCLEOTIDE SEQUENCE [LARGE SCALE GENOMIC DNA]</scope>
    <source>
        <strain evidence="10 11">DSM 23995</strain>
    </source>
</reference>
<dbReference type="FunFam" id="3.40.50.150:FF:000035">
    <property type="entry name" value="tRNA (guanine-N(7)-)-methyltransferase"/>
    <property type="match status" value="1"/>
</dbReference>
<dbReference type="PANTHER" id="PTHR23417">
    <property type="entry name" value="3-DEOXY-D-MANNO-OCTULOSONIC-ACID TRANSFERASE/TRNA GUANINE-N 7 - -METHYLTRANSFERASE"/>
    <property type="match status" value="1"/>
</dbReference>
<evidence type="ECO:0000256" key="2">
    <source>
        <dbReference type="ARBA" id="ARBA00003015"/>
    </source>
</evidence>